<gene>
    <name evidence="1" type="ORF">PYW08_002467</name>
</gene>
<comment type="caution">
    <text evidence="1">The sequence shown here is derived from an EMBL/GenBank/DDBJ whole genome shotgun (WGS) entry which is preliminary data.</text>
</comment>
<evidence type="ECO:0000313" key="2">
    <source>
        <dbReference type="Proteomes" id="UP001231649"/>
    </source>
</evidence>
<dbReference type="Proteomes" id="UP001231649">
    <property type="component" value="Chromosome 12"/>
</dbReference>
<reference evidence="1" key="1">
    <citation type="submission" date="2023-03" db="EMBL/GenBank/DDBJ databases">
        <title>Chromosome-level genomes of two armyworms, Mythimna separata and Mythimna loreyi, provide insights into the biosynthesis and reception of sex pheromones.</title>
        <authorList>
            <person name="Zhao H."/>
        </authorList>
    </citation>
    <scope>NUCLEOTIDE SEQUENCE</scope>
    <source>
        <strain evidence="1">BeijingLab</strain>
    </source>
</reference>
<sequence>MCGAARRAGAALLLAALLGAARAGGNVSVQWKQLTFEDTHELVVTPDVEFILSFAPNPAQGVFPIRVWVQTDGGDTSRPLLVTARRRIGAWTWQLPYRSGGALLYELERTLCPDDSVDVEKLNDDCDADDPTLPASGEFSLHVGSSCAAPTRVQLRASFARDWRLPFQFSTNVETQQGAPRVNVYRWQPGQDNVRLVVESEDDVCATIAVQNYTCPIAETLEEIEVSTLRMTVIRSGGVQLSRARYPRGFYVLSVVHDTDEACRREEAPEGEWLWEEAVLAQQQGQQEAPPPRRKTLTLHTREALSRAQYAVGAAVTLAVFVLFYVLFGALVLAQRWPPWKRLVGPRAVLARKPDEVTRSEVASSMSMSPTRQRRDSTATFDSSDNSDTDEEEESGTATTVVTTTTVITPPPPGFGGPPEVVSEPSPGSDSRNGPSQGDTPDSPSRPASRADVTTDTADMPDANTSTRAVQTEQNGNGIYLERVQSMVRPFGLPARLHVAALSRRRARVLSARSDRYLYTLYTVALFYSLPVLQFVAAYQVVLNVTGSLDTCYYNFLCAHPWGGISDFNHVFSNAGYLLLGALFMLQVRRRRLRRKRKPRDEEYGIPAHYGLLSSLGAAMMMVALLSATYHVCPNALNFQFDTAFMYVLAVLSMVKIYQARHPDINARAHATFGVLAVLIALVVWGVLGGGPLFWSVFTVLHIFTFLLLSLRIYYVGQFRLEKESLQQAARSVADMPARGLRPLYTARLVMLLIANAVNWGFALYGLFTQSGDFAGHLLSVLLCNTLLYMVFYLSMKLLHGERPRWYAWLYLAAASAAWAPGLYFFVSGSTDWSTTPAQSRHLNHECVVLQFYDAHDLWHILSAVALYCSFNAMLTWDDGLAAVKRTDIAVF</sequence>
<proteinExistence type="predicted"/>
<protein>
    <submittedName>
        <fullName evidence="1">Uncharacterized protein</fullName>
    </submittedName>
</protein>
<accession>A0ACC2R2C9</accession>
<dbReference type="EMBL" id="CM056788">
    <property type="protein sequence ID" value="KAJ8731054.1"/>
    <property type="molecule type" value="Genomic_DNA"/>
</dbReference>
<evidence type="ECO:0000313" key="1">
    <source>
        <dbReference type="EMBL" id="KAJ8731054.1"/>
    </source>
</evidence>
<organism evidence="1 2">
    <name type="scientific">Mythimna loreyi</name>
    <dbReference type="NCBI Taxonomy" id="667449"/>
    <lineage>
        <taxon>Eukaryota</taxon>
        <taxon>Metazoa</taxon>
        <taxon>Ecdysozoa</taxon>
        <taxon>Arthropoda</taxon>
        <taxon>Hexapoda</taxon>
        <taxon>Insecta</taxon>
        <taxon>Pterygota</taxon>
        <taxon>Neoptera</taxon>
        <taxon>Endopterygota</taxon>
        <taxon>Lepidoptera</taxon>
        <taxon>Glossata</taxon>
        <taxon>Ditrysia</taxon>
        <taxon>Noctuoidea</taxon>
        <taxon>Noctuidae</taxon>
        <taxon>Noctuinae</taxon>
        <taxon>Hadenini</taxon>
        <taxon>Mythimna</taxon>
    </lineage>
</organism>
<name>A0ACC2R2C9_9NEOP</name>
<keyword evidence="2" id="KW-1185">Reference proteome</keyword>